<proteinExistence type="predicted"/>
<keyword evidence="2" id="KW-1185">Reference proteome</keyword>
<dbReference type="AlphaFoldDB" id="A0A286RI10"/>
<name>A0A286RI10_9BACT</name>
<dbReference type="Proteomes" id="UP000215086">
    <property type="component" value="Chromosome"/>
</dbReference>
<accession>A0A286RI10</accession>
<evidence type="ECO:0000313" key="2">
    <source>
        <dbReference type="Proteomes" id="UP000215086"/>
    </source>
</evidence>
<evidence type="ECO:0000313" key="1">
    <source>
        <dbReference type="EMBL" id="ASV75599.1"/>
    </source>
</evidence>
<dbReference type="EMBL" id="CP018477">
    <property type="protein sequence ID" value="ASV75599.1"/>
    <property type="molecule type" value="Genomic_DNA"/>
</dbReference>
<dbReference type="KEGG" id="ttf:THTE_2997"/>
<organism evidence="1 2">
    <name type="scientific">Thermogutta terrifontis</name>
    <dbReference type="NCBI Taxonomy" id="1331910"/>
    <lineage>
        <taxon>Bacteria</taxon>
        <taxon>Pseudomonadati</taxon>
        <taxon>Planctomycetota</taxon>
        <taxon>Planctomycetia</taxon>
        <taxon>Pirellulales</taxon>
        <taxon>Thermoguttaceae</taxon>
        <taxon>Thermogutta</taxon>
    </lineage>
</organism>
<protein>
    <submittedName>
        <fullName evidence="1">Uncharacterized protein</fullName>
    </submittedName>
</protein>
<gene>
    <name evidence="1" type="ORF">THTE_2997</name>
</gene>
<sequence length="71" mass="7899">MKVCQGKKSQLGDRTAYRRGLELVFCESFISCKNLASVKNQGGMVSLTLFLLRPTLAQTRRGPLPKIWTGV</sequence>
<reference evidence="1 2" key="1">
    <citation type="journal article" name="Front. Microbiol.">
        <title>Sugar Metabolism of the First Thermophilic Planctomycete Thermogutta terrifontis: Comparative Genomic and Transcriptomic Approaches.</title>
        <authorList>
            <person name="Elcheninov A.G."/>
            <person name="Menzel P."/>
            <person name="Gudbergsdottir S.R."/>
            <person name="Slesarev A.I."/>
            <person name="Kadnikov V.V."/>
            <person name="Krogh A."/>
            <person name="Bonch-Osmolovskaya E.A."/>
            <person name="Peng X."/>
            <person name="Kublanov I.V."/>
        </authorList>
    </citation>
    <scope>NUCLEOTIDE SEQUENCE [LARGE SCALE GENOMIC DNA]</scope>
    <source>
        <strain evidence="1 2">R1</strain>
    </source>
</reference>